<evidence type="ECO:0000256" key="1">
    <source>
        <dbReference type="ARBA" id="ARBA00004370"/>
    </source>
</evidence>
<organism evidence="7 8">
    <name type="scientific">Mycetohabitans endofungorum</name>
    <dbReference type="NCBI Taxonomy" id="417203"/>
    <lineage>
        <taxon>Bacteria</taxon>
        <taxon>Pseudomonadati</taxon>
        <taxon>Pseudomonadota</taxon>
        <taxon>Betaproteobacteria</taxon>
        <taxon>Burkholderiales</taxon>
        <taxon>Burkholderiaceae</taxon>
        <taxon>Mycetohabitans</taxon>
    </lineage>
</organism>
<evidence type="ECO:0000313" key="8">
    <source>
        <dbReference type="Proteomes" id="UP000243096"/>
    </source>
</evidence>
<feature type="transmembrane region" description="Helical" evidence="5">
    <location>
        <begin position="46"/>
        <end position="68"/>
    </location>
</feature>
<evidence type="ECO:0000256" key="2">
    <source>
        <dbReference type="ARBA" id="ARBA00022692"/>
    </source>
</evidence>
<dbReference type="RefSeq" id="WP_104076259.1">
    <property type="nucleotide sequence ID" value="NZ_CP062178.1"/>
</dbReference>
<evidence type="ECO:0000256" key="4">
    <source>
        <dbReference type="ARBA" id="ARBA00023136"/>
    </source>
</evidence>
<gene>
    <name evidence="7" type="ORF">B0O95_101293</name>
</gene>
<keyword evidence="2 5" id="KW-0812">Transmembrane</keyword>
<sequence length="156" mass="16778">MIAQRLFRLLAMLWVGSLVSTGYLAAPTLFASLDRVSAGTVAASLFHTQAVIGVVAGIVLLGFAHAFVKRGDRAYRAARWVIIAMLVCVLVGYFALQPFMNELRVAAQQAGTDVGDSAYAARFGALHFASSAIYLVQSLLGLVLVWRLPVATRSMF</sequence>
<dbReference type="EMBL" id="PRDW01000001">
    <property type="protein sequence ID" value="PPB85199.1"/>
    <property type="molecule type" value="Genomic_DNA"/>
</dbReference>
<dbReference type="GO" id="GO:0016020">
    <property type="term" value="C:membrane"/>
    <property type="evidence" value="ECO:0007669"/>
    <property type="project" value="UniProtKB-SubCell"/>
</dbReference>
<evidence type="ECO:0000256" key="5">
    <source>
        <dbReference type="SAM" id="Phobius"/>
    </source>
</evidence>
<feature type="domain" description="TMEM205-like" evidence="6">
    <location>
        <begin position="9"/>
        <end position="107"/>
    </location>
</feature>
<keyword evidence="4 5" id="KW-0472">Membrane</keyword>
<dbReference type="InterPro" id="IPR025423">
    <property type="entry name" value="TMEM205-like"/>
</dbReference>
<comment type="subcellular location">
    <subcellularLocation>
        <location evidence="1">Membrane</location>
    </subcellularLocation>
</comment>
<keyword evidence="3 5" id="KW-1133">Transmembrane helix</keyword>
<dbReference type="OrthoDB" id="5797290at2"/>
<feature type="transmembrane region" description="Helical" evidence="5">
    <location>
        <begin position="120"/>
        <end position="146"/>
    </location>
</feature>
<comment type="caution">
    <text evidence="7">The sequence shown here is derived from an EMBL/GenBank/DDBJ whole genome shotgun (WGS) entry which is preliminary data.</text>
</comment>
<feature type="transmembrane region" description="Helical" evidence="5">
    <location>
        <begin position="7"/>
        <end position="26"/>
    </location>
</feature>
<dbReference type="AlphaFoldDB" id="A0A2P5KET5"/>
<evidence type="ECO:0000313" key="7">
    <source>
        <dbReference type="EMBL" id="PPB85199.1"/>
    </source>
</evidence>
<dbReference type="Proteomes" id="UP000243096">
    <property type="component" value="Unassembled WGS sequence"/>
</dbReference>
<evidence type="ECO:0000259" key="6">
    <source>
        <dbReference type="Pfam" id="PF13664"/>
    </source>
</evidence>
<evidence type="ECO:0000256" key="3">
    <source>
        <dbReference type="ARBA" id="ARBA00022989"/>
    </source>
</evidence>
<accession>A0A2P5KET5</accession>
<dbReference type="Pfam" id="PF13664">
    <property type="entry name" value="DUF4149"/>
    <property type="match status" value="1"/>
</dbReference>
<name>A0A2P5KET5_9BURK</name>
<proteinExistence type="predicted"/>
<keyword evidence="8" id="KW-1185">Reference proteome</keyword>
<feature type="transmembrane region" description="Helical" evidence="5">
    <location>
        <begin position="80"/>
        <end position="100"/>
    </location>
</feature>
<reference evidence="7 8" key="1">
    <citation type="submission" date="2018-01" db="EMBL/GenBank/DDBJ databases">
        <title>Genomic Encyclopedia of Type Strains, Phase III (KMG-III): the genomes of soil and plant-associated and newly described type strains.</title>
        <authorList>
            <person name="Whitman W."/>
        </authorList>
    </citation>
    <scope>NUCLEOTIDE SEQUENCE [LARGE SCALE GENOMIC DNA]</scope>
    <source>
        <strain evidence="7 8">HKI456</strain>
    </source>
</reference>
<protein>
    <submittedName>
        <fullName evidence="7">Uncharacterized protein DUF4149</fullName>
    </submittedName>
</protein>